<evidence type="ECO:0000313" key="3">
    <source>
        <dbReference type="Proteomes" id="UP000789739"/>
    </source>
</evidence>
<accession>A0A9N9FLP5</accession>
<keyword evidence="1" id="KW-0812">Transmembrane</keyword>
<protein>
    <submittedName>
        <fullName evidence="2">11729_t:CDS:1</fullName>
    </submittedName>
</protein>
<keyword evidence="3" id="KW-1185">Reference proteome</keyword>
<keyword evidence="1" id="KW-0472">Membrane</keyword>
<comment type="caution">
    <text evidence="2">The sequence shown here is derived from an EMBL/GenBank/DDBJ whole genome shotgun (WGS) entry which is preliminary data.</text>
</comment>
<dbReference type="AlphaFoldDB" id="A0A9N9FLP5"/>
<dbReference type="EMBL" id="CAJVPI010000519">
    <property type="protein sequence ID" value="CAG8545149.1"/>
    <property type="molecule type" value="Genomic_DNA"/>
</dbReference>
<dbReference type="Proteomes" id="UP000789739">
    <property type="component" value="Unassembled WGS sequence"/>
</dbReference>
<sequence>MIIALPSNLLPLYLVFYAKPLLQTILVLLVLSYILWYIRFVISLAAKNATSIPTEAARRYLIDGNNNVLATNLKIIWASARVLSVN</sequence>
<organism evidence="2 3">
    <name type="scientific">Paraglomus brasilianum</name>
    <dbReference type="NCBI Taxonomy" id="144538"/>
    <lineage>
        <taxon>Eukaryota</taxon>
        <taxon>Fungi</taxon>
        <taxon>Fungi incertae sedis</taxon>
        <taxon>Mucoromycota</taxon>
        <taxon>Glomeromycotina</taxon>
        <taxon>Glomeromycetes</taxon>
        <taxon>Paraglomerales</taxon>
        <taxon>Paraglomeraceae</taxon>
        <taxon>Paraglomus</taxon>
    </lineage>
</organism>
<evidence type="ECO:0000256" key="1">
    <source>
        <dbReference type="SAM" id="Phobius"/>
    </source>
</evidence>
<proteinExistence type="predicted"/>
<reference evidence="2" key="1">
    <citation type="submission" date="2021-06" db="EMBL/GenBank/DDBJ databases">
        <authorList>
            <person name="Kallberg Y."/>
            <person name="Tangrot J."/>
            <person name="Rosling A."/>
        </authorList>
    </citation>
    <scope>NUCLEOTIDE SEQUENCE</scope>
    <source>
        <strain evidence="2">BR232B</strain>
    </source>
</reference>
<keyword evidence="1" id="KW-1133">Transmembrane helix</keyword>
<name>A0A9N9FLP5_9GLOM</name>
<evidence type="ECO:0000313" key="2">
    <source>
        <dbReference type="EMBL" id="CAG8545149.1"/>
    </source>
</evidence>
<feature type="transmembrane region" description="Helical" evidence="1">
    <location>
        <begin position="20"/>
        <end position="38"/>
    </location>
</feature>
<gene>
    <name evidence="2" type="ORF">PBRASI_LOCUS4793</name>
</gene>